<organism evidence="2 3">
    <name type="scientific">Skermanella stibiiresistens SB22</name>
    <dbReference type="NCBI Taxonomy" id="1385369"/>
    <lineage>
        <taxon>Bacteria</taxon>
        <taxon>Pseudomonadati</taxon>
        <taxon>Pseudomonadota</taxon>
        <taxon>Alphaproteobacteria</taxon>
        <taxon>Rhodospirillales</taxon>
        <taxon>Azospirillaceae</taxon>
        <taxon>Skermanella</taxon>
    </lineage>
</organism>
<proteinExistence type="predicted"/>
<name>W9H6E4_9PROT</name>
<dbReference type="RefSeq" id="WP_157619313.1">
    <property type="nucleotide sequence ID" value="NZ_AVFL01000012.1"/>
</dbReference>
<feature type="region of interest" description="Disordered" evidence="1">
    <location>
        <begin position="1"/>
        <end position="56"/>
    </location>
</feature>
<keyword evidence="3" id="KW-1185">Reference proteome</keyword>
<dbReference type="AlphaFoldDB" id="W9H6E4"/>
<dbReference type="OrthoDB" id="8482079at2"/>
<evidence type="ECO:0000256" key="1">
    <source>
        <dbReference type="SAM" id="MobiDB-lite"/>
    </source>
</evidence>
<reference evidence="2 3" key="1">
    <citation type="submission" date="2013-08" db="EMBL/GenBank/DDBJ databases">
        <title>The genome sequence of Skermanella stibiiresistens.</title>
        <authorList>
            <person name="Zhu W."/>
            <person name="Wang G."/>
        </authorList>
    </citation>
    <scope>NUCLEOTIDE SEQUENCE [LARGE SCALE GENOMIC DNA]</scope>
    <source>
        <strain evidence="2 3">SB22</strain>
    </source>
</reference>
<dbReference type="Proteomes" id="UP000019486">
    <property type="component" value="Unassembled WGS sequence"/>
</dbReference>
<comment type="caution">
    <text evidence="2">The sequence shown here is derived from an EMBL/GenBank/DDBJ whole genome shotgun (WGS) entry which is preliminary data.</text>
</comment>
<sequence length="56" mass="5933">MNKPAVDPRPDPVSEPPETERNPSDDDQTGIIPGKIPGSPTDPSDPRFPGSQPDLA</sequence>
<gene>
    <name evidence="2" type="ORF">N825_06440</name>
</gene>
<feature type="compositionally biased region" description="Basic and acidic residues" evidence="1">
    <location>
        <begin position="1"/>
        <end position="24"/>
    </location>
</feature>
<evidence type="ECO:0000313" key="3">
    <source>
        <dbReference type="Proteomes" id="UP000019486"/>
    </source>
</evidence>
<accession>W9H6E4</accession>
<protein>
    <submittedName>
        <fullName evidence="2">Uncharacterized protein</fullName>
    </submittedName>
</protein>
<dbReference type="EMBL" id="AVFL01000012">
    <property type="protein sequence ID" value="EWY39338.1"/>
    <property type="molecule type" value="Genomic_DNA"/>
</dbReference>
<evidence type="ECO:0000313" key="2">
    <source>
        <dbReference type="EMBL" id="EWY39338.1"/>
    </source>
</evidence>